<evidence type="ECO:0000256" key="6">
    <source>
        <dbReference type="ARBA" id="ARBA00023033"/>
    </source>
</evidence>
<dbReference type="EMBL" id="CANL01000005">
    <property type="protein sequence ID" value="CCM62739.1"/>
    <property type="molecule type" value="Genomic_DNA"/>
</dbReference>
<keyword evidence="6 7" id="KW-0503">Monooxygenase</keyword>
<dbReference type="Proteomes" id="UP000018291">
    <property type="component" value="Unassembled WGS sequence"/>
</dbReference>
<dbReference type="OrthoDB" id="5241086at2"/>
<dbReference type="GO" id="GO:0008395">
    <property type="term" value="F:steroid hydroxylase activity"/>
    <property type="evidence" value="ECO:0007669"/>
    <property type="project" value="TreeGrafter"/>
</dbReference>
<dbReference type="GO" id="GO:0006707">
    <property type="term" value="P:cholesterol catabolic process"/>
    <property type="evidence" value="ECO:0007669"/>
    <property type="project" value="TreeGrafter"/>
</dbReference>
<dbReference type="PRINTS" id="PR00359">
    <property type="entry name" value="BP450"/>
</dbReference>
<dbReference type="RefSeq" id="WP_012224393.1">
    <property type="nucleotide sequence ID" value="NZ_HG422565.1"/>
</dbReference>
<sequence>MTASMRLAQPEFWNRQLAERMAEMAEIRERGPFAHTSYINPLTAETESFYAATRYDEVVEISKRPKDFCSGKGAVSVPDMPEEALNFFGSFINMDDPRHARQRGIVARSFTPRQLQGVLDSVETICAEVIDGFCQDGEADLVQVFSQPFPLLIICDMMGIPRSEFETVLTATNVILGGGDPEYMGDGDPLEALFTAGMALTALMGELAEERRANPTDDLTSKLVHNDVGEDMLDPSEIAPFFILLAVAGNDTTRTAISHGMNLLGLNPDQRRLWQNDLDGIGPTAVEEVVRVASPVTYMRRTATRDLSLSGQDFVEGDKVVLMYASANRDPRIFDHPETFDVRRDPNPHLGFGGPGPHFCLGAHLARREVSVAFRQLLTRLPDIEVCGDPVPLQTMGMPLVGGIKSLPVRFTPTEPVGS</sequence>
<dbReference type="Gene3D" id="1.10.630.10">
    <property type="entry name" value="Cytochrome P450"/>
    <property type="match status" value="1"/>
</dbReference>
<keyword evidence="4 7" id="KW-0560">Oxidoreductase</keyword>
<dbReference type="Pfam" id="PF00067">
    <property type="entry name" value="p450"/>
    <property type="match status" value="1"/>
</dbReference>
<evidence type="ECO:0000313" key="8">
    <source>
        <dbReference type="Proteomes" id="UP000018291"/>
    </source>
</evidence>
<protein>
    <submittedName>
        <fullName evidence="7">Linalool 8-monooxygenase</fullName>
        <ecNumber evidence="7">1.14.13.151</ecNumber>
    </submittedName>
</protein>
<dbReference type="InterPro" id="IPR002397">
    <property type="entry name" value="Cyt_P450_B"/>
</dbReference>
<dbReference type="FunFam" id="1.10.630.10:FF:000018">
    <property type="entry name" value="Cytochrome P450 monooxygenase"/>
    <property type="match status" value="1"/>
</dbReference>
<dbReference type="GO" id="GO:0036199">
    <property type="term" value="F:cholest-4-en-3-one 26-monooxygenase activity"/>
    <property type="evidence" value="ECO:0007669"/>
    <property type="project" value="TreeGrafter"/>
</dbReference>
<dbReference type="GO" id="GO:0005506">
    <property type="term" value="F:iron ion binding"/>
    <property type="evidence" value="ECO:0007669"/>
    <property type="project" value="InterPro"/>
</dbReference>
<dbReference type="InterPro" id="IPR036396">
    <property type="entry name" value="Cyt_P450_sf"/>
</dbReference>
<dbReference type="InterPro" id="IPR001128">
    <property type="entry name" value="Cyt_P450"/>
</dbReference>
<dbReference type="eggNOG" id="COG2124">
    <property type="taxonomic scope" value="Bacteria"/>
</dbReference>
<evidence type="ECO:0000256" key="1">
    <source>
        <dbReference type="ARBA" id="ARBA00010617"/>
    </source>
</evidence>
<dbReference type="EC" id="1.14.13.151" evidence="7"/>
<dbReference type="SUPFAM" id="SSF48264">
    <property type="entry name" value="Cytochrome P450"/>
    <property type="match status" value="1"/>
</dbReference>
<evidence type="ECO:0000313" key="7">
    <source>
        <dbReference type="EMBL" id="CCM62739.1"/>
    </source>
</evidence>
<evidence type="ECO:0000256" key="3">
    <source>
        <dbReference type="ARBA" id="ARBA00022723"/>
    </source>
</evidence>
<evidence type="ECO:0000256" key="4">
    <source>
        <dbReference type="ARBA" id="ARBA00023002"/>
    </source>
</evidence>
<dbReference type="PANTHER" id="PTHR46696">
    <property type="entry name" value="P450, PUTATIVE (EUROFUNG)-RELATED"/>
    <property type="match status" value="1"/>
</dbReference>
<dbReference type="PANTHER" id="PTHR46696:SF4">
    <property type="entry name" value="BIOTIN BIOSYNTHESIS CYTOCHROME P450"/>
    <property type="match status" value="1"/>
</dbReference>
<keyword evidence="2" id="KW-0349">Heme</keyword>
<gene>
    <name evidence="7" type="ORF">BN381_130297</name>
</gene>
<dbReference type="AlphaFoldDB" id="R4YWV8"/>
<comment type="caution">
    <text evidence="7">The sequence shown here is derived from an EMBL/GenBank/DDBJ whole genome shotgun (WGS) entry which is preliminary data.</text>
</comment>
<proteinExistence type="inferred from homology"/>
<dbReference type="HOGENOM" id="CLU_033716_0_0_11"/>
<comment type="similarity">
    <text evidence="1">Belongs to the cytochrome P450 family.</text>
</comment>
<accession>R4YWV8</accession>
<keyword evidence="5" id="KW-0408">Iron</keyword>
<dbReference type="CDD" id="cd11033">
    <property type="entry name" value="CYP142-like"/>
    <property type="match status" value="1"/>
</dbReference>
<keyword evidence="8" id="KW-1185">Reference proteome</keyword>
<evidence type="ECO:0000256" key="5">
    <source>
        <dbReference type="ARBA" id="ARBA00023004"/>
    </source>
</evidence>
<name>R4YWV8_9ACTN</name>
<reference evidence="7 8" key="1">
    <citation type="journal article" date="2013" name="ISME J.">
        <title>Metabolic model for the filamentous 'Candidatus Microthrix parvicella' based on genomic and metagenomic analyses.</title>
        <authorList>
            <person name="Jon McIlroy S."/>
            <person name="Kristiansen R."/>
            <person name="Albertsen M."/>
            <person name="Michael Karst S."/>
            <person name="Rossetti S."/>
            <person name="Lund Nielsen J."/>
            <person name="Tandoi V."/>
            <person name="James Seviour R."/>
            <person name="Nielsen P.H."/>
        </authorList>
    </citation>
    <scope>NUCLEOTIDE SEQUENCE [LARGE SCALE GENOMIC DNA]</scope>
    <source>
        <strain evidence="7 8">RN1</strain>
    </source>
</reference>
<organism evidence="7 8">
    <name type="scientific">Candidatus Neomicrothrix parvicella RN1</name>
    <dbReference type="NCBI Taxonomy" id="1229780"/>
    <lineage>
        <taxon>Bacteria</taxon>
        <taxon>Bacillati</taxon>
        <taxon>Actinomycetota</taxon>
        <taxon>Acidimicrobiia</taxon>
        <taxon>Acidimicrobiales</taxon>
        <taxon>Microthrixaceae</taxon>
        <taxon>Candidatus Neomicrothrix</taxon>
    </lineage>
</organism>
<dbReference type="GO" id="GO:0020037">
    <property type="term" value="F:heme binding"/>
    <property type="evidence" value="ECO:0007669"/>
    <property type="project" value="InterPro"/>
</dbReference>
<evidence type="ECO:0000256" key="2">
    <source>
        <dbReference type="ARBA" id="ARBA00022617"/>
    </source>
</evidence>
<keyword evidence="3" id="KW-0479">Metal-binding</keyword>
<dbReference type="STRING" id="1229780.BN381_130297"/>